<organism evidence="1 2">
    <name type="scientific">Mytilus galloprovincialis</name>
    <name type="common">Mediterranean mussel</name>
    <dbReference type="NCBI Taxonomy" id="29158"/>
    <lineage>
        <taxon>Eukaryota</taxon>
        <taxon>Metazoa</taxon>
        <taxon>Spiralia</taxon>
        <taxon>Lophotrochozoa</taxon>
        <taxon>Mollusca</taxon>
        <taxon>Bivalvia</taxon>
        <taxon>Autobranchia</taxon>
        <taxon>Pteriomorphia</taxon>
        <taxon>Mytilida</taxon>
        <taxon>Mytiloidea</taxon>
        <taxon>Mytilidae</taxon>
        <taxon>Mytilinae</taxon>
        <taxon>Mytilus</taxon>
    </lineage>
</organism>
<dbReference type="Gene3D" id="1.25.40.20">
    <property type="entry name" value="Ankyrin repeat-containing domain"/>
    <property type="match status" value="1"/>
</dbReference>
<proteinExistence type="predicted"/>
<accession>A0A8B6C7W1</accession>
<dbReference type="EMBL" id="UYJE01001277">
    <property type="protein sequence ID" value="VDI00851.1"/>
    <property type="molecule type" value="Genomic_DNA"/>
</dbReference>
<keyword evidence="2" id="KW-1185">Reference proteome</keyword>
<name>A0A8B6C7W1_MYTGA</name>
<evidence type="ECO:0000313" key="1">
    <source>
        <dbReference type="EMBL" id="VDI00851.1"/>
    </source>
</evidence>
<gene>
    <name evidence="1" type="ORF">MGAL_10B076260</name>
</gene>
<comment type="caution">
    <text evidence="1">The sequence shown here is derived from an EMBL/GenBank/DDBJ whole genome shotgun (WGS) entry which is preliminary data.</text>
</comment>
<dbReference type="AlphaFoldDB" id="A0A8B6C7W1"/>
<dbReference type="Proteomes" id="UP000596742">
    <property type="component" value="Unassembled WGS sequence"/>
</dbReference>
<reference evidence="1" key="1">
    <citation type="submission" date="2018-11" db="EMBL/GenBank/DDBJ databases">
        <authorList>
            <person name="Alioto T."/>
            <person name="Alioto T."/>
        </authorList>
    </citation>
    <scope>NUCLEOTIDE SEQUENCE</scope>
</reference>
<dbReference type="InterPro" id="IPR036770">
    <property type="entry name" value="Ankyrin_rpt-contain_sf"/>
</dbReference>
<dbReference type="SUPFAM" id="SSF48403">
    <property type="entry name" value="Ankyrin repeat"/>
    <property type="match status" value="1"/>
</dbReference>
<sequence>MFIEQWLEQAGDYKSCFLETLVGDNALIRKLNEALYSPGKRNIQQIIINQACQIGNEEIVLMMMKKYDNDINLEETFLKACCNDDDEVTIVEWLLSQYNLNRLNIKKAFENICEFWNIYKNILKTLLKTSANDDNELTNKLLFAAFKTENTESASFIIHRIDLRTFDFRTAVSIACNNHAYKIIEWLLEQSFFMQISSQIDDKPILRIIKWSNKPQPCDIIAVLKDSFKAGDYGMDLMTDRIKYFKNLALIAFRFIAKSSNEIQQLFVKSCHRTHFKIEGVFLDACKSKEFEVLEMVLNFYDECIYSPLITKAGEDFSGIDIEKVSLFSKLPSVIFQNTPNSIIHKNVNLFPIAVKAGDIEKLKIFIRQVDHNKLKKHDEAFGNSIDLGTLQITELLLDSFPMSAFNITEHLENVIQTGKTEVFELILRKVDIHLLDIDQLLTVAIRNGKGKGLLLDILQRIYSQLNFKIYLEKQIVSALAVMDLEVFEFFLQHVDHENINAKRIVMKALQRNKFDIALLILDTVSVNLLEMEKEVVDELVNAIVCNDRNYLRRFLMSCLNVNFDKILTSAAKDGNVSIINDILCHHYESITIDITGLIYIALQHRQQTVVKSLIEHTKWSLDLKLELVDFVERGKTRICELYLNFINIEDSQILNTRHRMRQAIYSYFRSCFVDDHMEHQYLSRLHLMNLLSLHDLFFFACSFHDNKCIAMILINVSEDVVERLMTDTRFNISKDIFYYACSECKDGQLFNAKRLSFATKYGCLLNDTVSDEEA</sequence>
<evidence type="ECO:0000313" key="2">
    <source>
        <dbReference type="Proteomes" id="UP000596742"/>
    </source>
</evidence>
<protein>
    <submittedName>
        <fullName evidence="1">Uncharacterized protein</fullName>
    </submittedName>
</protein>